<name>A0AC35TQF3_9BILA</name>
<evidence type="ECO:0000313" key="2">
    <source>
        <dbReference type="WBParaSite" id="RSKR_0000306566.1"/>
    </source>
</evidence>
<sequence length="191" mass="21561">MLSSWAYPTDCNEIFTITIYDKNDNINGDHKIIIAAEPSTIELTDKSEIASPTYSGQMPMYRLGSILSHPDSLTAYGHFAHYVPSVLEWVTGKTQFYTLAKDCYIQFYADPDGIDPDLIKVDGTSLSDFDYSFNHMSYFKKKYGHFIMSIPGYGLHTFDNGGNYILYVVCKNANGPYARGYLTGFNQRKSS</sequence>
<organism evidence="1 2">
    <name type="scientific">Rhabditophanes sp. KR3021</name>
    <dbReference type="NCBI Taxonomy" id="114890"/>
    <lineage>
        <taxon>Eukaryota</taxon>
        <taxon>Metazoa</taxon>
        <taxon>Ecdysozoa</taxon>
        <taxon>Nematoda</taxon>
        <taxon>Chromadorea</taxon>
        <taxon>Rhabditida</taxon>
        <taxon>Tylenchina</taxon>
        <taxon>Panagrolaimomorpha</taxon>
        <taxon>Strongyloidoidea</taxon>
        <taxon>Alloionematidae</taxon>
        <taxon>Rhabditophanes</taxon>
    </lineage>
</organism>
<dbReference type="Proteomes" id="UP000095286">
    <property type="component" value="Unplaced"/>
</dbReference>
<evidence type="ECO:0000313" key="1">
    <source>
        <dbReference type="Proteomes" id="UP000095286"/>
    </source>
</evidence>
<accession>A0AC35TQF3</accession>
<reference evidence="2" key="1">
    <citation type="submission" date="2016-11" db="UniProtKB">
        <authorList>
            <consortium name="WormBaseParasite"/>
        </authorList>
    </citation>
    <scope>IDENTIFICATION</scope>
    <source>
        <strain evidence="2">KR3021</strain>
    </source>
</reference>
<dbReference type="WBParaSite" id="RSKR_0000306566.1">
    <property type="protein sequence ID" value="RSKR_0000306566.1"/>
    <property type="gene ID" value="RSKR_0000306566"/>
</dbReference>
<protein>
    <submittedName>
        <fullName evidence="2">CUB domain-containing protein</fullName>
    </submittedName>
</protein>
<proteinExistence type="predicted"/>